<reference evidence="3" key="1">
    <citation type="journal article" date="2013" name="Stand. Genomic Sci.">
        <title>Complete genome sequence of Desulfocapsa sulfexigens, a marine deltaproteobacterium specialized in disproportionating inorganic sulfur compounds.</title>
        <authorList>
            <person name="Finster K.W."/>
            <person name="Kjeldsen K.U."/>
            <person name="Kube M."/>
            <person name="Reinhardt R."/>
            <person name="Mussmann M."/>
            <person name="Amann R."/>
            <person name="Schreiber L."/>
        </authorList>
    </citation>
    <scope>NUCLEOTIDE SEQUENCE [LARGE SCALE GENOMIC DNA]</scope>
    <source>
        <strain evidence="3">DSM 10523 / SB164P1</strain>
    </source>
</reference>
<dbReference type="STRING" id="1167006.UWK_00214"/>
<feature type="transmembrane region" description="Helical" evidence="1">
    <location>
        <begin position="32"/>
        <end position="55"/>
    </location>
</feature>
<evidence type="ECO:0000313" key="2">
    <source>
        <dbReference type="EMBL" id="AGF76800.1"/>
    </source>
</evidence>
<evidence type="ECO:0000313" key="3">
    <source>
        <dbReference type="Proteomes" id="UP000011721"/>
    </source>
</evidence>
<sequence>MYVGRSVEDVGMNGKVRIRSVFLTTPLQGEGLVVITYLYWLAVIALMGAVLYGAGVKAQNWKVGIVIALLILLVGWATYFFRLQQVFVKRYGGVMTIRVPEGQHHMQATWKDDNLWIENYDPKTNTCVFSEYSKGNMLQGKVTITNCDPLSR</sequence>
<proteinExistence type="predicted"/>
<name>M1PAH6_DESSD</name>
<dbReference type="KEGG" id="dsf:UWK_00214"/>
<keyword evidence="1" id="KW-1133">Transmembrane helix</keyword>
<organism evidence="2 3">
    <name type="scientific">Desulfocapsa sulfexigens (strain DSM 10523 / SB164P1)</name>
    <dbReference type="NCBI Taxonomy" id="1167006"/>
    <lineage>
        <taxon>Bacteria</taxon>
        <taxon>Pseudomonadati</taxon>
        <taxon>Thermodesulfobacteriota</taxon>
        <taxon>Desulfobulbia</taxon>
        <taxon>Desulfobulbales</taxon>
        <taxon>Desulfocapsaceae</taxon>
        <taxon>Desulfocapsa</taxon>
    </lineage>
</organism>
<dbReference type="HOGENOM" id="CLU_144601_0_0_7"/>
<dbReference type="AlphaFoldDB" id="M1PAH6"/>
<accession>M1PAH6</accession>
<keyword evidence="1" id="KW-0812">Transmembrane</keyword>
<dbReference type="Proteomes" id="UP000011721">
    <property type="component" value="Chromosome"/>
</dbReference>
<dbReference type="EMBL" id="CP003985">
    <property type="protein sequence ID" value="AGF76800.1"/>
    <property type="molecule type" value="Genomic_DNA"/>
</dbReference>
<keyword evidence="1" id="KW-0472">Membrane</keyword>
<feature type="transmembrane region" description="Helical" evidence="1">
    <location>
        <begin position="61"/>
        <end position="81"/>
    </location>
</feature>
<evidence type="ECO:0000256" key="1">
    <source>
        <dbReference type="SAM" id="Phobius"/>
    </source>
</evidence>
<dbReference type="PATRIC" id="fig|1167006.5.peg.245"/>
<keyword evidence="3" id="KW-1185">Reference proteome</keyword>
<dbReference type="eggNOG" id="ENOG5032U9Z">
    <property type="taxonomic scope" value="Bacteria"/>
</dbReference>
<protein>
    <submittedName>
        <fullName evidence="2">Uncharacterized protein</fullName>
    </submittedName>
</protein>
<gene>
    <name evidence="2" type="ordered locus">UWK_00214</name>
</gene>